<gene>
    <name evidence="2" type="primary">Bnipl_1</name>
    <name evidence="2" type="ORF">EYF80_064403</name>
</gene>
<dbReference type="Pfam" id="PF12496">
    <property type="entry name" value="BNIP2"/>
    <property type="match status" value="1"/>
</dbReference>
<protein>
    <submittedName>
        <fullName evidence="2">Bcl-2/adenovirus E1B-interacting protein 2-like protein</fullName>
    </submittedName>
</protein>
<name>A0A4Z2E9D8_9TELE</name>
<dbReference type="OrthoDB" id="19923at2759"/>
<dbReference type="EMBL" id="SRLO01012458">
    <property type="protein sequence ID" value="TNN25467.1"/>
    <property type="molecule type" value="Genomic_DNA"/>
</dbReference>
<dbReference type="InterPro" id="IPR022181">
    <property type="entry name" value="Bcl2-/adenovirus-E1B"/>
</dbReference>
<dbReference type="Proteomes" id="UP000314294">
    <property type="component" value="Unassembled WGS sequence"/>
</dbReference>
<feature type="region of interest" description="Disordered" evidence="1">
    <location>
        <begin position="1"/>
        <end position="25"/>
    </location>
</feature>
<reference evidence="2 3" key="1">
    <citation type="submission" date="2019-03" db="EMBL/GenBank/DDBJ databases">
        <title>First draft genome of Liparis tanakae, snailfish: a comprehensive survey of snailfish specific genes.</title>
        <authorList>
            <person name="Kim W."/>
            <person name="Song I."/>
            <person name="Jeong J.-H."/>
            <person name="Kim D."/>
            <person name="Kim S."/>
            <person name="Ryu S."/>
            <person name="Song J.Y."/>
            <person name="Lee S.K."/>
        </authorList>
    </citation>
    <scope>NUCLEOTIDE SEQUENCE [LARGE SCALE GENOMIC DNA]</scope>
    <source>
        <tissue evidence="2">Muscle</tissue>
    </source>
</reference>
<keyword evidence="3" id="KW-1185">Reference proteome</keyword>
<comment type="caution">
    <text evidence="2">The sequence shown here is derived from an EMBL/GenBank/DDBJ whole genome shotgun (WGS) entry which is preliminary data.</text>
</comment>
<evidence type="ECO:0000313" key="3">
    <source>
        <dbReference type="Proteomes" id="UP000314294"/>
    </source>
</evidence>
<sequence length="125" mass="13878">MAGAGSGPAPRSPLEPSEGLMELDQVDTRGRRWRRFSFSGHEYHVNMSVLEPYLQVLSHGGQRSRTCHTPSASGSVTSHVTPPSASDWPSGYYGDEMNAVVLFTACYLPPNTVENYEYVMDHLFR</sequence>
<dbReference type="AlphaFoldDB" id="A0A4Z2E9D8"/>
<accession>A0A4Z2E9D8</accession>
<evidence type="ECO:0000256" key="1">
    <source>
        <dbReference type="SAM" id="MobiDB-lite"/>
    </source>
</evidence>
<organism evidence="2 3">
    <name type="scientific">Liparis tanakae</name>
    <name type="common">Tanaka's snailfish</name>
    <dbReference type="NCBI Taxonomy" id="230148"/>
    <lineage>
        <taxon>Eukaryota</taxon>
        <taxon>Metazoa</taxon>
        <taxon>Chordata</taxon>
        <taxon>Craniata</taxon>
        <taxon>Vertebrata</taxon>
        <taxon>Euteleostomi</taxon>
        <taxon>Actinopterygii</taxon>
        <taxon>Neopterygii</taxon>
        <taxon>Teleostei</taxon>
        <taxon>Neoteleostei</taxon>
        <taxon>Acanthomorphata</taxon>
        <taxon>Eupercaria</taxon>
        <taxon>Perciformes</taxon>
        <taxon>Cottioidei</taxon>
        <taxon>Cottales</taxon>
        <taxon>Liparidae</taxon>
        <taxon>Liparis</taxon>
    </lineage>
</organism>
<feature type="region of interest" description="Disordered" evidence="1">
    <location>
        <begin position="61"/>
        <end position="82"/>
    </location>
</feature>
<proteinExistence type="predicted"/>
<evidence type="ECO:0000313" key="2">
    <source>
        <dbReference type="EMBL" id="TNN25467.1"/>
    </source>
</evidence>